<evidence type="ECO:0000256" key="1">
    <source>
        <dbReference type="SAM" id="MobiDB-lite"/>
    </source>
</evidence>
<dbReference type="InterPro" id="IPR047139">
    <property type="entry name" value="ANKZ1/VMS1"/>
</dbReference>
<keyword evidence="3" id="KW-1185">Reference proteome</keyword>
<reference evidence="2" key="3">
    <citation type="submission" date="2025-09" db="UniProtKB">
        <authorList>
            <consortium name="Ensembl"/>
        </authorList>
    </citation>
    <scope>IDENTIFICATION</scope>
</reference>
<proteinExistence type="predicted"/>
<dbReference type="GO" id="GO:0036503">
    <property type="term" value="P:ERAD pathway"/>
    <property type="evidence" value="ECO:0007669"/>
    <property type="project" value="TreeGrafter"/>
</dbReference>
<protein>
    <submittedName>
        <fullName evidence="2">Uncharacterized protein</fullName>
    </submittedName>
</protein>
<name>A0A672UI17_STRHB</name>
<organism evidence="2 3">
    <name type="scientific">Strigops habroptila</name>
    <name type="common">Kakapo</name>
    <dbReference type="NCBI Taxonomy" id="2489341"/>
    <lineage>
        <taxon>Eukaryota</taxon>
        <taxon>Metazoa</taxon>
        <taxon>Chordata</taxon>
        <taxon>Craniata</taxon>
        <taxon>Vertebrata</taxon>
        <taxon>Euteleostomi</taxon>
        <taxon>Archelosauria</taxon>
        <taxon>Archosauria</taxon>
        <taxon>Dinosauria</taxon>
        <taxon>Saurischia</taxon>
        <taxon>Theropoda</taxon>
        <taxon>Coelurosauria</taxon>
        <taxon>Aves</taxon>
        <taxon>Neognathae</taxon>
        <taxon>Neoaves</taxon>
        <taxon>Telluraves</taxon>
        <taxon>Australaves</taxon>
        <taxon>Psittaciformes</taxon>
        <taxon>Psittacidae</taxon>
        <taxon>Strigops</taxon>
    </lineage>
</organism>
<dbReference type="AlphaFoldDB" id="A0A672UI17"/>
<feature type="region of interest" description="Disordered" evidence="1">
    <location>
        <begin position="156"/>
        <end position="184"/>
    </location>
</feature>
<dbReference type="Proteomes" id="UP000472266">
    <property type="component" value="Chromosome 6"/>
</dbReference>
<dbReference type="PANTHER" id="PTHR16036:SF2">
    <property type="entry name" value="TRNA ENDONUCLEASE ANKZF1"/>
    <property type="match status" value="1"/>
</dbReference>
<feature type="compositionally biased region" description="Low complexity" evidence="1">
    <location>
        <begin position="156"/>
        <end position="178"/>
    </location>
</feature>
<dbReference type="PANTHER" id="PTHR16036">
    <property type="entry name" value="ANKYRIN REPEAT AND ZINC FINGER DOMAIN-CONTAINING PROTEIN 1"/>
    <property type="match status" value="1"/>
</dbReference>
<evidence type="ECO:0000313" key="3">
    <source>
        <dbReference type="Proteomes" id="UP000472266"/>
    </source>
</evidence>
<evidence type="ECO:0000313" key="2">
    <source>
        <dbReference type="Ensembl" id="ENSSHBP00005014464.1"/>
    </source>
</evidence>
<reference evidence="2 3" key="1">
    <citation type="submission" date="2019-11" db="EMBL/GenBank/DDBJ databases">
        <title>Strigops habroptila (kakapo) genome, bStrHab1, primary haplotype, v2.</title>
        <authorList>
            <person name="Jarvis E.D."/>
            <person name="Howard J."/>
            <person name="Rhie A."/>
            <person name="Phillippy A."/>
            <person name="Korlach J."/>
            <person name="Digby A."/>
            <person name="Iorns D."/>
            <person name="Eason D."/>
            <person name="Robertson B."/>
            <person name="Raemaekers T."/>
            <person name="Howe K."/>
            <person name="Lewin H."/>
            <person name="Damas J."/>
            <person name="Hastie A."/>
            <person name="Tracey A."/>
            <person name="Chow W."/>
            <person name="Fedrigo O."/>
        </authorList>
    </citation>
    <scope>NUCLEOTIDE SEQUENCE [LARGE SCALE GENOMIC DNA]</scope>
</reference>
<dbReference type="InParanoid" id="A0A672UI17"/>
<dbReference type="Ensembl" id="ENSSHBT00005017379.1">
    <property type="protein sequence ID" value="ENSSHBP00005014464.1"/>
    <property type="gene ID" value="ENSSHBG00005012687.1"/>
</dbReference>
<sequence>GGRSPSDHPRVVLAGPRSRPVAQALSVPRGAGAMAAPESRSVFEAAQDAALLRGLTLLTGVAAEAWGAEPAPVSHGACGSSGSLQSPSISLALRVCHLSPLVVEVSMDQDPAGSYLFPPQTEHYRLDWHRFNLKQRLLGSTASFLSFAGSVSSISGSDSESSDSSSESELPPSASDSPGTPQIPRSHRVLFRNAKGQLISAYRCVLGTGKASHSPAYWERDLREETWHLGGDICLAVPRVP</sequence>
<accession>A0A672UI17</accession>
<reference evidence="2" key="2">
    <citation type="submission" date="2025-08" db="UniProtKB">
        <authorList>
            <consortium name="Ensembl"/>
        </authorList>
    </citation>
    <scope>IDENTIFICATION</scope>
</reference>